<dbReference type="Pfam" id="PF17963">
    <property type="entry name" value="Big_9"/>
    <property type="match status" value="4"/>
</dbReference>
<dbReference type="Gene3D" id="2.130.10.10">
    <property type="entry name" value="YVTN repeat-like/Quinoprotein amine dehydrogenase"/>
    <property type="match status" value="2"/>
</dbReference>
<dbReference type="Pfam" id="PF07504">
    <property type="entry name" value="FTP"/>
    <property type="match status" value="1"/>
</dbReference>
<evidence type="ECO:0000256" key="3">
    <source>
        <dbReference type="ARBA" id="ARBA00022723"/>
    </source>
</evidence>
<evidence type="ECO:0000256" key="9">
    <source>
        <dbReference type="SAM" id="MobiDB-lite"/>
    </source>
</evidence>
<evidence type="ECO:0000259" key="11">
    <source>
        <dbReference type="Pfam" id="PF02868"/>
    </source>
</evidence>
<dbReference type="InterPro" id="IPR023612">
    <property type="entry name" value="Peptidase_M4"/>
</dbReference>
<dbReference type="InterPro" id="IPR011096">
    <property type="entry name" value="FTP_domain"/>
</dbReference>
<dbReference type="GO" id="GO:0046872">
    <property type="term" value="F:metal ion binding"/>
    <property type="evidence" value="ECO:0007669"/>
    <property type="project" value="UniProtKB-KW"/>
</dbReference>
<dbReference type="GO" id="GO:0006508">
    <property type="term" value="P:proteolysis"/>
    <property type="evidence" value="ECO:0007669"/>
    <property type="project" value="UniProtKB-KW"/>
</dbReference>
<feature type="active site" evidence="8">
    <location>
        <position position="1408"/>
    </location>
</feature>
<feature type="compositionally biased region" description="Low complexity" evidence="9">
    <location>
        <begin position="102"/>
        <end position="138"/>
    </location>
</feature>
<reference evidence="14" key="1">
    <citation type="submission" date="2016-10" db="EMBL/GenBank/DDBJ databases">
        <authorList>
            <person name="Varghese N."/>
            <person name="Submissions S."/>
        </authorList>
    </citation>
    <scope>NUCLEOTIDE SEQUENCE [LARGE SCALE GENOMIC DNA]</scope>
    <source>
        <strain evidence="14">UNC267MFSha1.1M11</strain>
    </source>
</reference>
<feature type="domain" description="Peptidase M4" evidence="10">
    <location>
        <begin position="1272"/>
        <end position="1415"/>
    </location>
</feature>
<keyword evidence="7" id="KW-0482">Metalloprotease</keyword>
<accession>A0A1G4VAU1</accession>
<dbReference type="InterPro" id="IPR001570">
    <property type="entry name" value="Peptidase_M4_C_domain"/>
</dbReference>
<dbReference type="STRING" id="1502745.SAMN02799620_00667"/>
<feature type="compositionally biased region" description="Low complexity" evidence="9">
    <location>
        <begin position="43"/>
        <end position="88"/>
    </location>
</feature>
<dbReference type="Proteomes" id="UP000199707">
    <property type="component" value="Unassembled WGS sequence"/>
</dbReference>
<dbReference type="Gene3D" id="1.10.390.10">
    <property type="entry name" value="Neutral Protease Domain 2"/>
    <property type="match status" value="1"/>
</dbReference>
<dbReference type="Gene3D" id="3.10.450.490">
    <property type="match status" value="1"/>
</dbReference>
<evidence type="ECO:0000256" key="1">
    <source>
        <dbReference type="ARBA" id="ARBA00009388"/>
    </source>
</evidence>
<dbReference type="InterPro" id="IPR013783">
    <property type="entry name" value="Ig-like_fold"/>
</dbReference>
<dbReference type="InterPro" id="IPR011964">
    <property type="entry name" value="YVTN_b-propeller_repeat"/>
</dbReference>
<dbReference type="InterPro" id="IPR015943">
    <property type="entry name" value="WD40/YVTN_repeat-like_dom_sf"/>
</dbReference>
<keyword evidence="6" id="KW-0862">Zinc</keyword>
<dbReference type="InterPro" id="IPR011047">
    <property type="entry name" value="Quinoprotein_ADH-like_sf"/>
</dbReference>
<dbReference type="InterPro" id="IPR050728">
    <property type="entry name" value="Zinc_Metalloprotease_M4"/>
</dbReference>
<feature type="domain" description="Peptidase M4 C-terminal" evidence="11">
    <location>
        <begin position="1419"/>
        <end position="1574"/>
    </location>
</feature>
<evidence type="ECO:0000259" key="12">
    <source>
        <dbReference type="Pfam" id="PF07504"/>
    </source>
</evidence>
<protein>
    <submittedName>
        <fullName evidence="13">VCBS repeat-containing protein/40-residue YVTN family beta-propeller repeat-containing protein</fullName>
    </submittedName>
</protein>
<dbReference type="PANTHER" id="PTHR33794">
    <property type="entry name" value="BACILLOLYSIN"/>
    <property type="match status" value="1"/>
</dbReference>
<dbReference type="InterPro" id="IPR010221">
    <property type="entry name" value="VCBS_dom"/>
</dbReference>
<dbReference type="NCBIfam" id="TIGR01965">
    <property type="entry name" value="VCBS_repeat"/>
    <property type="match status" value="5"/>
</dbReference>
<evidence type="ECO:0000313" key="14">
    <source>
        <dbReference type="Proteomes" id="UP000199707"/>
    </source>
</evidence>
<keyword evidence="2" id="KW-0645">Protease</keyword>
<keyword evidence="5" id="KW-0378">Hydrolase</keyword>
<dbReference type="Gene3D" id="3.10.170.10">
    <property type="match status" value="1"/>
</dbReference>
<evidence type="ECO:0000256" key="6">
    <source>
        <dbReference type="ARBA" id="ARBA00022833"/>
    </source>
</evidence>
<dbReference type="PRINTS" id="PR00730">
    <property type="entry name" value="THERMOLYSIN"/>
</dbReference>
<evidence type="ECO:0000256" key="4">
    <source>
        <dbReference type="ARBA" id="ARBA00022729"/>
    </source>
</evidence>
<evidence type="ECO:0000256" key="5">
    <source>
        <dbReference type="ARBA" id="ARBA00022801"/>
    </source>
</evidence>
<evidence type="ECO:0000313" key="13">
    <source>
        <dbReference type="EMBL" id="SCX03903.1"/>
    </source>
</evidence>
<dbReference type="SUPFAM" id="SSF55486">
    <property type="entry name" value="Metalloproteases ('zincins'), catalytic domain"/>
    <property type="match status" value="1"/>
</dbReference>
<sequence length="1579" mass="160002">MRSESRAGCAHYVGRVGALAVALGIGSAVATAPAIAWAEPEGADSQTSTSTAEATSTTTQADDTATATATATEPTTAAAATTSPTTKAAPKKSRKNDRKHSASPTAKTSSTKTPPPKTTAAAATAPQAPSTPDTTSAATATTEVRALPTASAVTTTTLSTATATIGSARATAATPAVVVARAGAAISTALNQFFARILGAVHSIVSPLSWTMAAAARREIGQTEDTSMSLATATAVANQQPVVDAPVLGEPDPTTGAVSGQMVATDPEGKTLSYALVTGPTLGTVTVSKTGSFTYTPTAAQRVSAAVTSEPDAEFTVSVYDGTTAKVLSTVAVPIDPTPVHLLSPVSTGQVSAVAATNTRAYLSNSATGTVTVVNTLDGTVVTTIAVGGNPVGIAVKPDGKFVYVANTNSISVIDAATNTVSRTIALTITPTSMVIAPNGGTLYVGNATGKMAKVSTSTNKITGWVSAVGVTSVIVSPDGKRVYATTPSGIVAYTVSTGTTKLVAVAGTSPTAIAASKDGKKLYVLTDGSTVNVLDTGKFTSLGTFDTTSAVRAATVNKDGSLLLVTTQSGDLQVYDTATSTLLTTLHTGDAVNGIAASPDGMQLYTAGDTTMGVVSLVPANVTPVVSLPSSTSSVVTGVISGATGVTDADGDPLTVTVLTKPTKGTVTFGTDGTFTYTPTTAARHKAAADTALTADLTDTFTFTVSDGRRGVVQQTITVTVIPANKTPTFKTTTGSPNSSTGVVTGSVKGTDGDADKLYYDGTLATLTGTVVVGADGKFIYTPTVTARHAAAAGGPTTDTFAVTVDDGHGGVLSVPVTVTIRPSNAAPTVATVSTLTTSSTTARVTGQISTTDADNDTLAYTATGATKGTVVVNADGSFSYTPNAAARALSTSTSTDTFTVTISDGHGGTRAVTVKVNVVASAAGNALPVNPTYSTNVNTTTGVVTGQIGATDASTLTYARETDVAGSLGSVTVNSDGTYTYTPSPVARYNAWFTPGADVATFTVSAYDGQDGIPIDVTVPITAWHPDSDGTLTLAELKALSGAEDVDVTLTSSGKVRAISGTFTVSTVSGAADAAAVLNKVAGLLGAPTGFADQSRVTVSSVDYSGSVFYRLSQTVNGVPVVGSEVVLSTDSAGRVTGLVSNYDPAISTVNTTPTAGLATAAAAEAIAKADAVSDFGGSPSQATKDAFAATLIFDTDLVIYDQDVSTNLSTGARWNPATLAWRVTVSSDPASPYPSVGATYYIYANGTKAGTIFSDFSSAQQALAPIRSSGTDLQGKTRTVSAGNTGTALVLSDPTRNITTYVTTYVGTGWVGQPSIPGSTVTYSSSWGTSAVSAQSNMTRVYDYYTSVLGRDSYDDNGAAVVLSIDYNPSGSSAAGWRNAAWTGRELVFGDAGNTQAALDLVGHEYTHAVIQYVNGLAYLGDSGALNEAYADIMGALIENKTGSGRWLFAEDAAGNPYRSMEDPSDYSQRESYPQRYIDPCGCTDNNTDDFDYVHSNSGILSFAAYKMMDATKNEVSGEQWAQVYYESLYSLPSTASYIDARYAILSSARANGFTAKQIAAIKAAFDAVGVTTSAL</sequence>
<dbReference type="GO" id="GO:0004222">
    <property type="term" value="F:metalloendopeptidase activity"/>
    <property type="evidence" value="ECO:0007669"/>
    <property type="project" value="InterPro"/>
</dbReference>
<organism evidence="13 14">
    <name type="scientific">Mycolicibacterium fluoranthenivorans</name>
    <dbReference type="NCBI Taxonomy" id="258505"/>
    <lineage>
        <taxon>Bacteria</taxon>
        <taxon>Bacillati</taxon>
        <taxon>Actinomycetota</taxon>
        <taxon>Actinomycetes</taxon>
        <taxon>Mycobacteriales</taxon>
        <taxon>Mycobacteriaceae</taxon>
        <taxon>Mycolicibacterium</taxon>
    </lineage>
</organism>
<dbReference type="InterPro" id="IPR027268">
    <property type="entry name" value="Peptidase_M4/M1_CTD_sf"/>
</dbReference>
<evidence type="ECO:0000256" key="8">
    <source>
        <dbReference type="PIRSR" id="PIRSR623612-1"/>
    </source>
</evidence>
<feature type="region of interest" description="Disordered" evidence="9">
    <location>
        <begin position="39"/>
        <end position="138"/>
    </location>
</feature>
<keyword evidence="3" id="KW-0479">Metal-binding</keyword>
<dbReference type="NCBIfam" id="TIGR02276">
    <property type="entry name" value="beta_rpt_yvtn"/>
    <property type="match status" value="1"/>
</dbReference>
<keyword evidence="4" id="KW-0732">Signal</keyword>
<name>A0A1G4VAU1_9MYCO</name>
<gene>
    <name evidence="13" type="ORF">SAMN02799620_00667</name>
</gene>
<comment type="similarity">
    <text evidence="1">Belongs to the peptidase M4 family.</text>
</comment>
<dbReference type="GO" id="GO:0005975">
    <property type="term" value="P:carbohydrate metabolic process"/>
    <property type="evidence" value="ECO:0007669"/>
    <property type="project" value="UniProtKB-ARBA"/>
</dbReference>
<proteinExistence type="inferred from homology"/>
<evidence type="ECO:0000256" key="7">
    <source>
        <dbReference type="ARBA" id="ARBA00023049"/>
    </source>
</evidence>
<dbReference type="Pfam" id="PF01447">
    <property type="entry name" value="Peptidase_M4"/>
    <property type="match status" value="1"/>
</dbReference>
<dbReference type="Pfam" id="PF02868">
    <property type="entry name" value="Peptidase_M4_C"/>
    <property type="match status" value="1"/>
</dbReference>
<dbReference type="PANTHER" id="PTHR33794:SF1">
    <property type="entry name" value="BACILLOLYSIN"/>
    <property type="match status" value="1"/>
</dbReference>
<evidence type="ECO:0000259" key="10">
    <source>
        <dbReference type="Pfam" id="PF01447"/>
    </source>
</evidence>
<dbReference type="SUPFAM" id="SSF50998">
    <property type="entry name" value="Quinoprotein alcohol dehydrogenase-like"/>
    <property type="match status" value="1"/>
</dbReference>
<evidence type="ECO:0000256" key="2">
    <source>
        <dbReference type="ARBA" id="ARBA00022670"/>
    </source>
</evidence>
<dbReference type="InterPro" id="IPR013856">
    <property type="entry name" value="Peptidase_M4_domain"/>
</dbReference>
<feature type="active site" description="Proton donor" evidence="8">
    <location>
        <position position="1498"/>
    </location>
</feature>
<dbReference type="Gene3D" id="2.60.40.10">
    <property type="entry name" value="Immunoglobulins"/>
    <property type="match status" value="1"/>
</dbReference>
<feature type="domain" description="FTP" evidence="12">
    <location>
        <begin position="1098"/>
        <end position="1141"/>
    </location>
</feature>
<dbReference type="SMART" id="SM00320">
    <property type="entry name" value="WD40"/>
    <property type="match status" value="4"/>
</dbReference>
<dbReference type="InterPro" id="IPR001680">
    <property type="entry name" value="WD40_rpt"/>
</dbReference>
<feature type="compositionally biased region" description="Basic residues" evidence="9">
    <location>
        <begin position="89"/>
        <end position="98"/>
    </location>
</feature>
<dbReference type="EMBL" id="FMUB01000001">
    <property type="protein sequence ID" value="SCX03903.1"/>
    <property type="molecule type" value="Genomic_DNA"/>
</dbReference>